<dbReference type="Proteomes" id="UP000321685">
    <property type="component" value="Unassembled WGS sequence"/>
</dbReference>
<protein>
    <submittedName>
        <fullName evidence="2">Uncharacterized protein</fullName>
    </submittedName>
</protein>
<evidence type="ECO:0000313" key="2">
    <source>
        <dbReference type="EMBL" id="GEL22941.1"/>
    </source>
</evidence>
<proteinExistence type="predicted"/>
<comment type="caution">
    <text evidence="2">The sequence shown here is derived from an EMBL/GenBank/DDBJ whole genome shotgun (WGS) entry which is preliminary data.</text>
</comment>
<sequence length="91" mass="9598">MTTARRWPFRQRPGRTPARTGTPAAALSRRHPLPWRNTPAGGENHVTDAHGSAVYDGPDAAEMFRLLAAATGPRASGAAPAPDRAERATGS</sequence>
<feature type="region of interest" description="Disordered" evidence="1">
    <location>
        <begin position="1"/>
        <end position="52"/>
    </location>
</feature>
<feature type="region of interest" description="Disordered" evidence="1">
    <location>
        <begin position="72"/>
        <end position="91"/>
    </location>
</feature>
<name>A0A511DDQ7_9PSEU</name>
<feature type="compositionally biased region" description="Low complexity" evidence="1">
    <location>
        <begin position="72"/>
        <end position="82"/>
    </location>
</feature>
<dbReference type="AlphaFoldDB" id="A0A511DDQ7"/>
<reference evidence="2 3" key="1">
    <citation type="submission" date="2019-07" db="EMBL/GenBank/DDBJ databases">
        <title>Whole genome shotgun sequence of Pseudonocardia sulfidoxydans NBRC 16205.</title>
        <authorList>
            <person name="Hosoyama A."/>
            <person name="Uohara A."/>
            <person name="Ohji S."/>
            <person name="Ichikawa N."/>
        </authorList>
    </citation>
    <scope>NUCLEOTIDE SEQUENCE [LARGE SCALE GENOMIC DNA]</scope>
    <source>
        <strain evidence="2 3">NBRC 16205</strain>
    </source>
</reference>
<dbReference type="EMBL" id="BJVJ01000014">
    <property type="protein sequence ID" value="GEL22941.1"/>
    <property type="molecule type" value="Genomic_DNA"/>
</dbReference>
<evidence type="ECO:0000313" key="3">
    <source>
        <dbReference type="Proteomes" id="UP000321685"/>
    </source>
</evidence>
<feature type="compositionally biased region" description="Low complexity" evidence="1">
    <location>
        <begin position="14"/>
        <end position="26"/>
    </location>
</feature>
<keyword evidence="3" id="KW-1185">Reference proteome</keyword>
<organism evidence="2 3">
    <name type="scientific">Pseudonocardia sulfidoxydans NBRC 16205</name>
    <dbReference type="NCBI Taxonomy" id="1223511"/>
    <lineage>
        <taxon>Bacteria</taxon>
        <taxon>Bacillati</taxon>
        <taxon>Actinomycetota</taxon>
        <taxon>Actinomycetes</taxon>
        <taxon>Pseudonocardiales</taxon>
        <taxon>Pseudonocardiaceae</taxon>
        <taxon>Pseudonocardia</taxon>
    </lineage>
</organism>
<dbReference type="RefSeq" id="WP_186816843.1">
    <property type="nucleotide sequence ID" value="NZ_BJVJ01000014.1"/>
</dbReference>
<evidence type="ECO:0000256" key="1">
    <source>
        <dbReference type="SAM" id="MobiDB-lite"/>
    </source>
</evidence>
<gene>
    <name evidence="2" type="ORF">PSU4_18950</name>
</gene>
<accession>A0A511DDQ7</accession>